<gene>
    <name evidence="6" type="ORF">HETSPECPRED_000718</name>
</gene>
<proteinExistence type="predicted"/>
<dbReference type="Proteomes" id="UP000664521">
    <property type="component" value="Unassembled WGS sequence"/>
</dbReference>
<reference evidence="6" key="1">
    <citation type="submission" date="2021-03" db="EMBL/GenBank/DDBJ databases">
        <authorList>
            <person name="Tagirdzhanova G."/>
        </authorList>
    </citation>
    <scope>NUCLEOTIDE SEQUENCE</scope>
</reference>
<dbReference type="PANTHER" id="PTHR43788">
    <property type="entry name" value="DNA2/NAM7 HELICASE FAMILY MEMBER"/>
    <property type="match status" value="1"/>
</dbReference>
<evidence type="ECO:0000256" key="3">
    <source>
        <dbReference type="ARBA" id="ARBA00022806"/>
    </source>
</evidence>
<dbReference type="PANTHER" id="PTHR43788:SF16">
    <property type="entry name" value="HELICASE WITH ZINC FINGER 2"/>
    <property type="match status" value="1"/>
</dbReference>
<dbReference type="InterPro" id="IPR027417">
    <property type="entry name" value="P-loop_NTPase"/>
</dbReference>
<keyword evidence="3" id="KW-0347">Helicase</keyword>
<dbReference type="InterPro" id="IPR050534">
    <property type="entry name" value="Coronavir_polyprotein_1ab"/>
</dbReference>
<dbReference type="InterPro" id="IPR041679">
    <property type="entry name" value="DNA2/NAM7-like_C"/>
</dbReference>
<dbReference type="GO" id="GO:0005524">
    <property type="term" value="F:ATP binding"/>
    <property type="evidence" value="ECO:0007669"/>
    <property type="project" value="UniProtKB-KW"/>
</dbReference>
<keyword evidence="1" id="KW-0547">Nucleotide-binding</keyword>
<comment type="caution">
    <text evidence="6">The sequence shown here is derived from an EMBL/GenBank/DDBJ whole genome shotgun (WGS) entry which is preliminary data.</text>
</comment>
<protein>
    <recommendedName>
        <fullName evidence="5">DNA2/NAM7 helicase-like C-terminal domain-containing protein</fullName>
    </recommendedName>
</protein>
<evidence type="ECO:0000313" key="7">
    <source>
        <dbReference type="Proteomes" id="UP000664521"/>
    </source>
</evidence>
<dbReference type="GO" id="GO:0016787">
    <property type="term" value="F:hydrolase activity"/>
    <property type="evidence" value="ECO:0007669"/>
    <property type="project" value="UniProtKB-KW"/>
</dbReference>
<sequence>MSPVNLALTRTIEALVKALLSIGKPLNSTAIITGYPWQLEKLKAMAKSNGWSELNILSAATCQGDEWEIVIISLVKTSTHPGFIGNQFRANVVATRAREARYLFGNWQGLWGRQANNRLSAYETMHRLIQHMLYNPGSDTTPFVVLPIPTKHDS</sequence>
<dbReference type="AlphaFoldDB" id="A0A8H3IRT5"/>
<dbReference type="SUPFAM" id="SSF52540">
    <property type="entry name" value="P-loop containing nucleoside triphosphate hydrolases"/>
    <property type="match status" value="1"/>
</dbReference>
<keyword evidence="2" id="KW-0378">Hydrolase</keyword>
<accession>A0A8H3IRT5</accession>
<evidence type="ECO:0000259" key="5">
    <source>
        <dbReference type="Pfam" id="PF13087"/>
    </source>
</evidence>
<evidence type="ECO:0000256" key="1">
    <source>
        <dbReference type="ARBA" id="ARBA00022741"/>
    </source>
</evidence>
<feature type="domain" description="DNA2/NAM7 helicase-like C-terminal" evidence="5">
    <location>
        <begin position="9"/>
        <end position="106"/>
    </location>
</feature>
<keyword evidence="4" id="KW-0067">ATP-binding</keyword>
<keyword evidence="7" id="KW-1185">Reference proteome</keyword>
<evidence type="ECO:0000256" key="2">
    <source>
        <dbReference type="ARBA" id="ARBA00022801"/>
    </source>
</evidence>
<name>A0A8H3IRT5_9LECA</name>
<dbReference type="GO" id="GO:0043139">
    <property type="term" value="F:5'-3' DNA helicase activity"/>
    <property type="evidence" value="ECO:0007669"/>
    <property type="project" value="TreeGrafter"/>
</dbReference>
<dbReference type="OrthoDB" id="6513042at2759"/>
<evidence type="ECO:0000256" key="4">
    <source>
        <dbReference type="ARBA" id="ARBA00022840"/>
    </source>
</evidence>
<dbReference type="Pfam" id="PF13087">
    <property type="entry name" value="AAA_12"/>
    <property type="match status" value="1"/>
</dbReference>
<evidence type="ECO:0000313" key="6">
    <source>
        <dbReference type="EMBL" id="CAF9937942.1"/>
    </source>
</evidence>
<dbReference type="EMBL" id="CAJPDS010000106">
    <property type="protein sequence ID" value="CAF9937942.1"/>
    <property type="molecule type" value="Genomic_DNA"/>
</dbReference>
<dbReference type="Gene3D" id="3.40.50.300">
    <property type="entry name" value="P-loop containing nucleotide triphosphate hydrolases"/>
    <property type="match status" value="1"/>
</dbReference>
<organism evidence="6 7">
    <name type="scientific">Heterodermia speciosa</name>
    <dbReference type="NCBI Taxonomy" id="116794"/>
    <lineage>
        <taxon>Eukaryota</taxon>
        <taxon>Fungi</taxon>
        <taxon>Dikarya</taxon>
        <taxon>Ascomycota</taxon>
        <taxon>Pezizomycotina</taxon>
        <taxon>Lecanoromycetes</taxon>
        <taxon>OSLEUM clade</taxon>
        <taxon>Lecanoromycetidae</taxon>
        <taxon>Caliciales</taxon>
        <taxon>Physciaceae</taxon>
        <taxon>Heterodermia</taxon>
    </lineage>
</organism>